<dbReference type="SMART" id="SM00116">
    <property type="entry name" value="CBS"/>
    <property type="match status" value="2"/>
</dbReference>
<dbReference type="InterPro" id="IPR051257">
    <property type="entry name" value="Diverse_CBS-Domain"/>
</dbReference>
<dbReference type="InterPro" id="IPR000644">
    <property type="entry name" value="CBS_dom"/>
</dbReference>
<organism evidence="5 6">
    <name type="scientific">Methanothermococcus okinawensis</name>
    <dbReference type="NCBI Taxonomy" id="155863"/>
    <lineage>
        <taxon>Archaea</taxon>
        <taxon>Methanobacteriati</taxon>
        <taxon>Methanobacteriota</taxon>
        <taxon>Methanomada group</taxon>
        <taxon>Methanococci</taxon>
        <taxon>Methanococcales</taxon>
        <taxon>Methanococcaceae</taxon>
        <taxon>Methanothermococcus</taxon>
    </lineage>
</organism>
<dbReference type="PROSITE" id="PS51371">
    <property type="entry name" value="CBS"/>
    <property type="match status" value="2"/>
</dbReference>
<evidence type="ECO:0000256" key="1">
    <source>
        <dbReference type="ARBA" id="ARBA00022737"/>
    </source>
</evidence>
<feature type="domain" description="CBS" evidence="4">
    <location>
        <begin position="58"/>
        <end position="115"/>
    </location>
</feature>
<dbReference type="Proteomes" id="UP000605144">
    <property type="component" value="Unassembled WGS sequence"/>
</dbReference>
<gene>
    <name evidence="5" type="ORF">EYG76_01640</name>
</gene>
<dbReference type="Pfam" id="PF00571">
    <property type="entry name" value="CBS"/>
    <property type="match status" value="2"/>
</dbReference>
<protein>
    <submittedName>
        <fullName evidence="5">CBS domain-containing protein</fullName>
    </submittedName>
</protein>
<reference evidence="5" key="1">
    <citation type="journal article" date="2020" name="ISME J.">
        <title>Gammaproteobacteria mediating utilization of methyl-, sulfur- and petroleum organic compounds in deep ocean hydrothermal plumes.</title>
        <authorList>
            <person name="Zhou Z."/>
            <person name="Liu Y."/>
            <person name="Pan J."/>
            <person name="Cron B.R."/>
            <person name="Toner B.M."/>
            <person name="Anantharaman K."/>
            <person name="Breier J.A."/>
            <person name="Dick G.J."/>
            <person name="Li M."/>
        </authorList>
    </citation>
    <scope>NUCLEOTIDE SEQUENCE</scope>
    <source>
        <strain evidence="5">SZUA-1385</strain>
    </source>
</reference>
<comment type="caution">
    <text evidence="5">The sequence shown here is derived from an EMBL/GenBank/DDBJ whole genome shotgun (WGS) entry which is preliminary data.</text>
</comment>
<dbReference type="EMBL" id="DQSV01000035">
    <property type="protein sequence ID" value="HIP16992.1"/>
    <property type="molecule type" value="Genomic_DNA"/>
</dbReference>
<name>A0A833DRS2_9EURY</name>
<feature type="domain" description="CBS" evidence="4">
    <location>
        <begin position="116"/>
        <end position="176"/>
    </location>
</feature>
<evidence type="ECO:0000313" key="5">
    <source>
        <dbReference type="EMBL" id="HIP16992.1"/>
    </source>
</evidence>
<evidence type="ECO:0000256" key="3">
    <source>
        <dbReference type="PROSITE-ProRule" id="PRU00703"/>
    </source>
</evidence>
<dbReference type="SUPFAM" id="SSF54631">
    <property type="entry name" value="CBS-domain pair"/>
    <property type="match status" value="1"/>
</dbReference>
<sequence>MLFKKLSTVERVYNIGLEKNSLYNIFDNITIFVKEAEEDLIKLYDLRILEKIPVKDIMTKNIITINKNDSIEKLKEYIERYRHMGYPVVDNSGKLVGVVTFKDLEKKNKKTINEIMTPKDKLVLIPPETSASESQKIMAKNDIGRLLVLDDNGELIGIVSRGDIVRTYIIYNKGTSRIQRCSRISNFYFYDDNKVEKLKKLADDLIILLGGRDYIVSKKEEYIEILTKDWEPLVKIMVSEGEIVDHISITTKVVNILEMEIIREILKKIDEYSFEEIVLTDHITLIDEKSSIQRIITDVTLFKDSKKTFGTVTIRSDF</sequence>
<proteinExistence type="predicted"/>
<dbReference type="PANTHER" id="PTHR43080:SF2">
    <property type="entry name" value="CBS DOMAIN-CONTAINING PROTEIN"/>
    <property type="match status" value="1"/>
</dbReference>
<evidence type="ECO:0000256" key="2">
    <source>
        <dbReference type="ARBA" id="ARBA00023122"/>
    </source>
</evidence>
<accession>A0A833DRS2</accession>
<keyword evidence="2 3" id="KW-0129">CBS domain</keyword>
<dbReference type="InterPro" id="IPR046342">
    <property type="entry name" value="CBS_dom_sf"/>
</dbReference>
<evidence type="ECO:0000259" key="4">
    <source>
        <dbReference type="PROSITE" id="PS51371"/>
    </source>
</evidence>
<dbReference type="Gene3D" id="3.10.580.10">
    <property type="entry name" value="CBS-domain"/>
    <property type="match status" value="2"/>
</dbReference>
<dbReference type="PANTHER" id="PTHR43080">
    <property type="entry name" value="CBS DOMAIN-CONTAINING PROTEIN CBSX3, MITOCHONDRIAL"/>
    <property type="match status" value="1"/>
</dbReference>
<keyword evidence="1" id="KW-0677">Repeat</keyword>
<evidence type="ECO:0000313" key="6">
    <source>
        <dbReference type="Proteomes" id="UP000605144"/>
    </source>
</evidence>
<dbReference type="AlphaFoldDB" id="A0A833DRS2"/>